<reference evidence="4" key="2">
    <citation type="submission" date="2016-11" db="UniProtKB">
        <authorList>
            <consortium name="WormBaseParasite"/>
        </authorList>
    </citation>
    <scope>IDENTIFICATION</scope>
</reference>
<keyword evidence="1" id="KW-0175">Coiled coil</keyword>
<dbReference type="GO" id="GO:0005923">
    <property type="term" value="C:bicellular tight junction"/>
    <property type="evidence" value="ECO:0007669"/>
    <property type="project" value="TreeGrafter"/>
</dbReference>
<dbReference type="AlphaFoldDB" id="A0A1I7V7W6"/>
<dbReference type="Proteomes" id="UP000095285">
    <property type="component" value="Unassembled WGS sequence"/>
</dbReference>
<dbReference type="EMBL" id="JH712071">
    <property type="protein sequence ID" value="EFO26501.1"/>
    <property type="molecule type" value="Genomic_DNA"/>
</dbReference>
<sequence length="688" mass="78829">MDRERRELRSWSIEPRDRRVHAVSPMHLQEGRILNSLLHEAHNISTSSNKINAHQVDDTEIDGVEDTKLQQMISKYQSQVIQQQQQLSNRTNHELIKSFATSSAAAAQQQMPLMSHSQPCLIAINDQKNELVTESASPVYHPNPPFDGIEHTNLKAQLIANQNLIRALQDENSALKQQCDFLTVKANRLQQLEKAYETIEKEYENLTAQKERQDNLEKAARMKMEQQISRYASENEMLRAKIAELIRRIQAEDQSEQINKLNLLLNEIIPQNKELMTCKERQKMDIEALEVTLKDQRNHIQILEKALGNAQEKAWRKEKEVEELTEKVERAESLQKAVEKSMFDKRSREDEWNRERAQLEMENAQLKMQLAKESVSVGVKKGSSARNPESDELTKLKKTLHAKEDIIAQLEKNVIELEAKFHEEMQRNKMAIATQSDTLSGKLKKMEEEKSEKDRKIAELTEEKERLSEKLEDERKSSESRTSLLEREIDRIRSSDDRRFREDMARMEQMRLKIADRRCFTTERSRNRCVHHGRTSSGTRAGFVHVHLRANSATALLPTDLHLSPDALPTSSDIPLDLSNDSSATSATCSTSKALITFPHSSSCQEEIFADQNAASTDAKGIYGASLNGYTRPISIPPHYDLTFSDNEGIYSRISNRPVEKSNAIVAATIVNEELCRKQISAEEIWDV</sequence>
<keyword evidence="3" id="KW-1185">Reference proteome</keyword>
<dbReference type="PANTHER" id="PTHR14826">
    <property type="entry name" value="ANGIOMOTIN"/>
    <property type="match status" value="1"/>
</dbReference>
<proteinExistence type="predicted"/>
<dbReference type="RefSeq" id="XP_003137573.1">
    <property type="nucleotide sequence ID" value="XM_003137525.2"/>
</dbReference>
<dbReference type="STRING" id="7209.A0A1I7V7W6"/>
<dbReference type="PANTHER" id="PTHR14826:SF14">
    <property type="entry name" value="ANGIOMOTIN_C DOMAIN-CONTAINING PROTEIN"/>
    <property type="match status" value="1"/>
</dbReference>
<evidence type="ECO:0000313" key="2">
    <source>
        <dbReference type="EMBL" id="EFO26501.1"/>
    </source>
</evidence>
<evidence type="ECO:0000313" key="4">
    <source>
        <dbReference type="WBParaSite" id="EN70_1084"/>
    </source>
</evidence>
<dbReference type="KEGG" id="loa:LOAG_01987"/>
<dbReference type="OMA" id="RNRCVHH"/>
<dbReference type="GeneID" id="9939366"/>
<dbReference type="eggNOG" id="ENOG502QVI5">
    <property type="taxonomic scope" value="Eukaryota"/>
</dbReference>
<dbReference type="GO" id="GO:0005886">
    <property type="term" value="C:plasma membrane"/>
    <property type="evidence" value="ECO:0007669"/>
    <property type="project" value="TreeGrafter"/>
</dbReference>
<dbReference type="GO" id="GO:0030036">
    <property type="term" value="P:actin cytoskeleton organization"/>
    <property type="evidence" value="ECO:0007669"/>
    <property type="project" value="TreeGrafter"/>
</dbReference>
<gene>
    <name evidence="2 4" type="ORF">LOAG_01987</name>
</gene>
<evidence type="ECO:0000313" key="3">
    <source>
        <dbReference type="Proteomes" id="UP000095285"/>
    </source>
</evidence>
<dbReference type="GO" id="GO:0030334">
    <property type="term" value="P:regulation of cell migration"/>
    <property type="evidence" value="ECO:0007669"/>
    <property type="project" value="TreeGrafter"/>
</dbReference>
<accession>A0A1I7V7W6</accession>
<dbReference type="GO" id="GO:0031410">
    <property type="term" value="C:cytoplasmic vesicle"/>
    <property type="evidence" value="ECO:0007669"/>
    <property type="project" value="TreeGrafter"/>
</dbReference>
<protein>
    <submittedName>
        <fullName evidence="4">Angiomotin C-terminal domain-containing protein</fullName>
    </submittedName>
</protein>
<evidence type="ECO:0000256" key="1">
    <source>
        <dbReference type="SAM" id="Coils"/>
    </source>
</evidence>
<dbReference type="InterPro" id="IPR051747">
    <property type="entry name" value="Angiomotin-like"/>
</dbReference>
<dbReference type="WBParaSite" id="EN70_1084">
    <property type="protein sequence ID" value="EN70_1084"/>
    <property type="gene ID" value="EN70_1084"/>
</dbReference>
<name>A0A1I7V7W6_LOALO</name>
<organism evidence="3 4">
    <name type="scientific">Loa loa</name>
    <name type="common">Eye worm</name>
    <name type="synonym">Filaria loa</name>
    <dbReference type="NCBI Taxonomy" id="7209"/>
    <lineage>
        <taxon>Eukaryota</taxon>
        <taxon>Metazoa</taxon>
        <taxon>Ecdysozoa</taxon>
        <taxon>Nematoda</taxon>
        <taxon>Chromadorea</taxon>
        <taxon>Rhabditida</taxon>
        <taxon>Spirurina</taxon>
        <taxon>Spiruromorpha</taxon>
        <taxon>Filarioidea</taxon>
        <taxon>Onchocercidae</taxon>
        <taxon>Loa</taxon>
    </lineage>
</organism>
<feature type="coiled-coil region" evidence="1">
    <location>
        <begin position="158"/>
        <end position="255"/>
    </location>
</feature>
<dbReference type="FunCoup" id="A0A1I7V7W6">
    <property type="interactions" value="651"/>
</dbReference>
<dbReference type="OrthoDB" id="5974715at2759"/>
<dbReference type="CTD" id="9939366"/>
<reference evidence="2 3" key="1">
    <citation type="submission" date="2012-04" db="EMBL/GenBank/DDBJ databases">
        <title>The Genome Sequence of Loa loa.</title>
        <authorList>
            <consortium name="The Broad Institute Genome Sequencing Platform"/>
            <consortium name="Broad Institute Genome Sequencing Center for Infectious Disease"/>
            <person name="Nutman T.B."/>
            <person name="Fink D.L."/>
            <person name="Russ C."/>
            <person name="Young S."/>
            <person name="Zeng Q."/>
            <person name="Gargeya S."/>
            <person name="Alvarado L."/>
            <person name="Berlin A."/>
            <person name="Chapman S.B."/>
            <person name="Chen Z."/>
            <person name="Freedman E."/>
            <person name="Gellesch M."/>
            <person name="Goldberg J."/>
            <person name="Griggs A."/>
            <person name="Gujja S."/>
            <person name="Heilman E.R."/>
            <person name="Heiman D."/>
            <person name="Howarth C."/>
            <person name="Mehta T."/>
            <person name="Neiman D."/>
            <person name="Pearson M."/>
            <person name="Roberts A."/>
            <person name="Saif S."/>
            <person name="Shea T."/>
            <person name="Shenoy N."/>
            <person name="Sisk P."/>
            <person name="Stolte C."/>
            <person name="Sykes S."/>
            <person name="White J."/>
            <person name="Yandava C."/>
            <person name="Haas B."/>
            <person name="Henn M.R."/>
            <person name="Nusbaum C."/>
            <person name="Birren B."/>
        </authorList>
    </citation>
    <scope>NUCLEOTIDE SEQUENCE [LARGE SCALE GENOMIC DNA]</scope>
</reference>
<accession>A0A1S0U9K7</accession>
<feature type="coiled-coil region" evidence="1">
    <location>
        <begin position="279"/>
        <end position="488"/>
    </location>
</feature>